<sequence length="79" mass="9745">MNKSKTYNSQKKYLLERFKRNRKDFLNLEKDIYKEFHNLSLNEVLELKSQLSRLSFQVKYCAKKLEQHFKIFIDLEKRA</sequence>
<evidence type="ECO:0000313" key="4">
    <source>
        <dbReference type="Proteomes" id="UP000290580"/>
    </source>
</evidence>
<dbReference type="EMBL" id="NXIC01000003">
    <property type="protein sequence ID" value="RXI25920.1"/>
    <property type="molecule type" value="Genomic_DNA"/>
</dbReference>
<protein>
    <submittedName>
        <fullName evidence="1">Uncharacterized protein</fullName>
    </submittedName>
</protein>
<name>A0AAD0WNN2_9BACT</name>
<evidence type="ECO:0000313" key="2">
    <source>
        <dbReference type="EMBL" id="RXI25920.1"/>
    </source>
</evidence>
<dbReference type="EMBL" id="CP032099">
    <property type="protein sequence ID" value="AXX85107.1"/>
    <property type="molecule type" value="Genomic_DNA"/>
</dbReference>
<dbReference type="Proteomes" id="UP000262029">
    <property type="component" value="Chromosome"/>
</dbReference>
<dbReference type="GeneID" id="61751054"/>
<accession>A0AAD0WNN2</accession>
<organism evidence="1 3">
    <name type="scientific">Aliarcobacter skirrowii CCUG 10374</name>
    <dbReference type="NCBI Taxonomy" id="1032239"/>
    <lineage>
        <taxon>Bacteria</taxon>
        <taxon>Pseudomonadati</taxon>
        <taxon>Campylobacterota</taxon>
        <taxon>Epsilonproteobacteria</taxon>
        <taxon>Campylobacterales</taxon>
        <taxon>Arcobacteraceae</taxon>
        <taxon>Aliarcobacter</taxon>
    </lineage>
</organism>
<keyword evidence="4" id="KW-1185">Reference proteome</keyword>
<dbReference type="AlphaFoldDB" id="A0AAD0WNN2"/>
<evidence type="ECO:0000313" key="1">
    <source>
        <dbReference type="EMBL" id="AXX85107.1"/>
    </source>
</evidence>
<gene>
    <name evidence="1" type="ORF">ASKIR_1303</name>
    <name evidence="2" type="ORF">CP959_06365</name>
</gene>
<evidence type="ECO:0000313" key="3">
    <source>
        <dbReference type="Proteomes" id="UP000262029"/>
    </source>
</evidence>
<reference evidence="2 4" key="1">
    <citation type="submission" date="2017-09" db="EMBL/GenBank/DDBJ databases">
        <title>Genomics of the genus Arcobacter.</title>
        <authorList>
            <person name="Perez-Cataluna A."/>
            <person name="Figueras M.J."/>
            <person name="Salas-Masso N."/>
        </authorList>
    </citation>
    <scope>NUCLEOTIDE SEQUENCE [LARGE SCALE GENOMIC DNA]</scope>
    <source>
        <strain evidence="2 4">LMG 6621</strain>
    </source>
</reference>
<dbReference type="Proteomes" id="UP000290580">
    <property type="component" value="Unassembled WGS sequence"/>
</dbReference>
<dbReference type="RefSeq" id="WP_115588275.1">
    <property type="nucleotide sequence ID" value="NZ_CP032099.1"/>
</dbReference>
<proteinExistence type="predicted"/>
<reference evidence="1 3" key="2">
    <citation type="submission" date="2018-08" db="EMBL/GenBank/DDBJ databases">
        <title>Complete genome of the Arcobacter skirrowii type strain LMG 6621.</title>
        <authorList>
            <person name="Miller W.G."/>
            <person name="Yee E."/>
            <person name="Bono J.L."/>
        </authorList>
    </citation>
    <scope>NUCLEOTIDE SEQUENCE [LARGE SCALE GENOMIC DNA]</scope>
    <source>
        <strain evidence="1 3">CCUG 10374</strain>
    </source>
</reference>